<dbReference type="InterPro" id="IPR001584">
    <property type="entry name" value="Integrase_cat-core"/>
</dbReference>
<dbReference type="SUPFAM" id="SSF56672">
    <property type="entry name" value="DNA/RNA polymerases"/>
    <property type="match status" value="1"/>
</dbReference>
<dbReference type="Pfam" id="PF17919">
    <property type="entry name" value="RT_RNaseH_2"/>
    <property type="match status" value="1"/>
</dbReference>
<organism evidence="2">
    <name type="scientific">Tanacetum cinerariifolium</name>
    <name type="common">Dalmatian daisy</name>
    <name type="synonym">Chrysanthemum cinerariifolium</name>
    <dbReference type="NCBI Taxonomy" id="118510"/>
    <lineage>
        <taxon>Eukaryota</taxon>
        <taxon>Viridiplantae</taxon>
        <taxon>Streptophyta</taxon>
        <taxon>Embryophyta</taxon>
        <taxon>Tracheophyta</taxon>
        <taxon>Spermatophyta</taxon>
        <taxon>Magnoliopsida</taxon>
        <taxon>eudicotyledons</taxon>
        <taxon>Gunneridae</taxon>
        <taxon>Pentapetalae</taxon>
        <taxon>asterids</taxon>
        <taxon>campanulids</taxon>
        <taxon>Asterales</taxon>
        <taxon>Asteraceae</taxon>
        <taxon>Asteroideae</taxon>
        <taxon>Anthemideae</taxon>
        <taxon>Anthemidinae</taxon>
        <taxon>Tanacetum</taxon>
    </lineage>
</organism>
<dbReference type="GO" id="GO:0015074">
    <property type="term" value="P:DNA integration"/>
    <property type="evidence" value="ECO:0007669"/>
    <property type="project" value="InterPro"/>
</dbReference>
<dbReference type="InterPro" id="IPR012337">
    <property type="entry name" value="RNaseH-like_sf"/>
</dbReference>
<evidence type="ECO:0000313" key="2">
    <source>
        <dbReference type="EMBL" id="GEU48781.1"/>
    </source>
</evidence>
<proteinExistence type="predicted"/>
<dbReference type="EMBL" id="BKCJ010002471">
    <property type="protein sequence ID" value="GEU48781.1"/>
    <property type="molecule type" value="Genomic_DNA"/>
</dbReference>
<evidence type="ECO:0000259" key="1">
    <source>
        <dbReference type="PROSITE" id="PS50994"/>
    </source>
</evidence>
<dbReference type="InterPro" id="IPR036397">
    <property type="entry name" value="RNaseH_sf"/>
</dbReference>
<dbReference type="PANTHER" id="PTHR34072:SF44">
    <property type="entry name" value="RNA-DIRECTED DNA POLYMERASE"/>
    <property type="match status" value="1"/>
</dbReference>
<dbReference type="GO" id="GO:0003964">
    <property type="term" value="F:RNA-directed DNA polymerase activity"/>
    <property type="evidence" value="ECO:0007669"/>
    <property type="project" value="UniProtKB-KW"/>
</dbReference>
<keyword evidence="2" id="KW-0695">RNA-directed DNA polymerase</keyword>
<comment type="caution">
    <text evidence="2">The sequence shown here is derived from an EMBL/GenBank/DDBJ whole genome shotgun (WGS) entry which is preliminary data.</text>
</comment>
<protein>
    <submittedName>
        <fullName evidence="2">Reverse transcriptase domain-containing protein</fullName>
    </submittedName>
</protein>
<dbReference type="InterPro" id="IPR041577">
    <property type="entry name" value="RT_RNaseH_2"/>
</dbReference>
<dbReference type="SUPFAM" id="SSF53098">
    <property type="entry name" value="Ribonuclease H-like"/>
    <property type="match status" value="1"/>
</dbReference>
<name>A0A6L2KH16_TANCI</name>
<dbReference type="Gene3D" id="3.30.420.10">
    <property type="entry name" value="Ribonuclease H-like superfamily/Ribonuclease H"/>
    <property type="match status" value="1"/>
</dbReference>
<feature type="domain" description="Integrase catalytic" evidence="1">
    <location>
        <begin position="498"/>
        <end position="663"/>
    </location>
</feature>
<dbReference type="PANTHER" id="PTHR34072">
    <property type="entry name" value="ENZYMATIC POLYPROTEIN-RELATED"/>
    <property type="match status" value="1"/>
</dbReference>
<keyword evidence="2" id="KW-0808">Transferase</keyword>
<reference evidence="2" key="1">
    <citation type="journal article" date="2019" name="Sci. Rep.">
        <title>Draft genome of Tanacetum cinerariifolium, the natural source of mosquito coil.</title>
        <authorList>
            <person name="Yamashiro T."/>
            <person name="Shiraishi A."/>
            <person name="Satake H."/>
            <person name="Nakayama K."/>
        </authorList>
    </citation>
    <scope>NUCLEOTIDE SEQUENCE</scope>
</reference>
<dbReference type="PROSITE" id="PS50994">
    <property type="entry name" value="INTEGRASE"/>
    <property type="match status" value="1"/>
</dbReference>
<dbReference type="AlphaFoldDB" id="A0A6L2KH16"/>
<dbReference type="GO" id="GO:0003676">
    <property type="term" value="F:nucleic acid binding"/>
    <property type="evidence" value="ECO:0007669"/>
    <property type="project" value="InterPro"/>
</dbReference>
<sequence length="723" mass="82087">MKSLDSLKDSRRHLERHGNNLRKCLEHASHHGFTELAQIDTFYNGLNDNDQDSLNAAASGNLLSKTTREALQIIENKTKVRYSRNKPNVSRMNTTSRENAIKKGDRIDKLADQISTLLDIFAKKVVTLTPVKAVEESCVTYGGPHAHYNCDATNSNQSSVCVATGTYNQVAPQNRASNYMAPHGFALVQNSQNRYNQGQGNNFHDVAREEYAQEILGFSKNYLGGNPTSAYEPIISNFSYSLTPFEGSDFILEEVEAYLKDESISLEFDHADYDPKGYICLIEKLLNNDLFQLHLMDLKQGEVVKAKSSIEEPPKLELKDLPSYLKYAYLEGADKSLVIIIKDLKDDEKEALLKDCIDAFETLKKTLTEASILVVPDWNLPFELMCDASDFAIGTILGQRKTKHFQPIHYASKTMTEAQTQYTTKTEMLVVVKQDAKPRLIRWVLLLQEFDIIIHDKKGTQNLAVDHLSRLENPHKDVFKNKDINEHFPLETLGKISSESTPCKSRNSLRTLNITSGTIPTFFGYARIKSFDGVCMERKLMISSKLVMKDLSRAIMVPISPPTKYLITPIAIISNRGTHFCNDKFAKVMSKYGVTHHLATAYHPQASGQVEVLNRGLKRILERMVEENHASWSEKLDDALWAFRTAYKTPIGCTPYKLVYGKSCHLPIELEHKAYWALKHAKFDLITMGDHSKLQLNELNKLRDQAYENSFIYKEKKKKLHDS</sequence>
<dbReference type="InterPro" id="IPR043502">
    <property type="entry name" value="DNA/RNA_pol_sf"/>
</dbReference>
<keyword evidence="2" id="KW-0548">Nucleotidyltransferase</keyword>
<gene>
    <name evidence="2" type="ORF">Tci_020759</name>
</gene>
<accession>A0A6L2KH16</accession>